<dbReference type="Proteomes" id="UP000887580">
    <property type="component" value="Unplaced"/>
</dbReference>
<evidence type="ECO:0000313" key="2">
    <source>
        <dbReference type="WBParaSite" id="PS1159_v2.g6497.t1"/>
    </source>
</evidence>
<organism evidence="1 2">
    <name type="scientific">Panagrolaimus sp. PS1159</name>
    <dbReference type="NCBI Taxonomy" id="55785"/>
    <lineage>
        <taxon>Eukaryota</taxon>
        <taxon>Metazoa</taxon>
        <taxon>Ecdysozoa</taxon>
        <taxon>Nematoda</taxon>
        <taxon>Chromadorea</taxon>
        <taxon>Rhabditida</taxon>
        <taxon>Tylenchina</taxon>
        <taxon>Panagrolaimomorpha</taxon>
        <taxon>Panagrolaimoidea</taxon>
        <taxon>Panagrolaimidae</taxon>
        <taxon>Panagrolaimus</taxon>
    </lineage>
</organism>
<dbReference type="WBParaSite" id="PS1159_v2.g6497.t1">
    <property type="protein sequence ID" value="PS1159_v2.g6497.t1"/>
    <property type="gene ID" value="PS1159_v2.g6497"/>
</dbReference>
<name>A0AC35GL64_9BILA</name>
<evidence type="ECO:0000313" key="1">
    <source>
        <dbReference type="Proteomes" id="UP000887580"/>
    </source>
</evidence>
<sequence length="60" mass="6458">MFNDYLEEIQAAANESKKKTANNINWKSITLAKGNNDDANNSNDSGFDGGNNGTNDNSGF</sequence>
<reference evidence="2" key="1">
    <citation type="submission" date="2022-11" db="UniProtKB">
        <authorList>
            <consortium name="WormBaseParasite"/>
        </authorList>
    </citation>
    <scope>IDENTIFICATION</scope>
</reference>
<protein>
    <submittedName>
        <fullName evidence="2">Uncharacterized protein</fullName>
    </submittedName>
</protein>
<proteinExistence type="predicted"/>
<accession>A0AC35GL64</accession>